<evidence type="ECO:0000313" key="9">
    <source>
        <dbReference type="EMBL" id="KAK6622392.1"/>
    </source>
</evidence>
<evidence type="ECO:0000313" key="10">
    <source>
        <dbReference type="Proteomes" id="UP001359485"/>
    </source>
</evidence>
<evidence type="ECO:0000259" key="8">
    <source>
        <dbReference type="PROSITE" id="PS50011"/>
    </source>
</evidence>
<keyword evidence="10" id="KW-1185">Reference proteome</keyword>
<reference evidence="9 10" key="1">
    <citation type="submission" date="2023-09" db="EMBL/GenBank/DDBJ databases">
        <title>Genomes of two closely related lineages of the louse Polyplax serrata with different host specificities.</title>
        <authorList>
            <person name="Martinu J."/>
            <person name="Tarabai H."/>
            <person name="Stefka J."/>
            <person name="Hypsa V."/>
        </authorList>
    </citation>
    <scope>NUCLEOTIDE SEQUENCE [LARGE SCALE GENOMIC DNA]</scope>
    <source>
        <strain evidence="9">98ZLc_SE</strain>
    </source>
</reference>
<dbReference type="SMART" id="SM00220">
    <property type="entry name" value="S_TKc"/>
    <property type="match status" value="1"/>
</dbReference>
<dbReference type="PROSITE" id="PS50011">
    <property type="entry name" value="PROTEIN_KINASE_DOM"/>
    <property type="match status" value="1"/>
</dbReference>
<dbReference type="EMBL" id="JAWJWF010000047">
    <property type="protein sequence ID" value="KAK6622392.1"/>
    <property type="molecule type" value="Genomic_DNA"/>
</dbReference>
<dbReference type="PANTHER" id="PTHR24355">
    <property type="entry name" value="G PROTEIN-COUPLED RECEPTOR KINASE/RIBOSOMAL PROTEIN S6 KINASE"/>
    <property type="match status" value="1"/>
</dbReference>
<evidence type="ECO:0000256" key="7">
    <source>
        <dbReference type="SAM" id="MobiDB-lite"/>
    </source>
</evidence>
<name>A0ABR1AM83_POLSC</name>
<evidence type="ECO:0000256" key="2">
    <source>
        <dbReference type="ARBA" id="ARBA00022679"/>
    </source>
</evidence>
<evidence type="ECO:0000256" key="5">
    <source>
        <dbReference type="ARBA" id="ARBA00022840"/>
    </source>
</evidence>
<feature type="region of interest" description="Disordered" evidence="7">
    <location>
        <begin position="411"/>
        <end position="431"/>
    </location>
</feature>
<feature type="compositionally biased region" description="Polar residues" evidence="7">
    <location>
        <begin position="411"/>
        <end position="422"/>
    </location>
</feature>
<evidence type="ECO:0000256" key="6">
    <source>
        <dbReference type="SAM" id="Coils"/>
    </source>
</evidence>
<protein>
    <recommendedName>
        <fullName evidence="8">Protein kinase domain-containing protein</fullName>
    </recommendedName>
</protein>
<evidence type="ECO:0000256" key="4">
    <source>
        <dbReference type="ARBA" id="ARBA00022777"/>
    </source>
</evidence>
<dbReference type="InterPro" id="IPR000719">
    <property type="entry name" value="Prot_kinase_dom"/>
</dbReference>
<comment type="caution">
    <text evidence="9">The sequence shown here is derived from an EMBL/GenBank/DDBJ whole genome shotgun (WGS) entry which is preliminary data.</text>
</comment>
<organism evidence="9 10">
    <name type="scientific">Polyplax serrata</name>
    <name type="common">Common mouse louse</name>
    <dbReference type="NCBI Taxonomy" id="468196"/>
    <lineage>
        <taxon>Eukaryota</taxon>
        <taxon>Metazoa</taxon>
        <taxon>Ecdysozoa</taxon>
        <taxon>Arthropoda</taxon>
        <taxon>Hexapoda</taxon>
        <taxon>Insecta</taxon>
        <taxon>Pterygota</taxon>
        <taxon>Neoptera</taxon>
        <taxon>Paraneoptera</taxon>
        <taxon>Psocodea</taxon>
        <taxon>Troctomorpha</taxon>
        <taxon>Phthiraptera</taxon>
        <taxon>Anoplura</taxon>
        <taxon>Polyplacidae</taxon>
        <taxon>Polyplax</taxon>
    </lineage>
</organism>
<dbReference type="InterPro" id="IPR011009">
    <property type="entry name" value="Kinase-like_dom_sf"/>
</dbReference>
<keyword evidence="2" id="KW-0808">Transferase</keyword>
<dbReference type="Proteomes" id="UP001359485">
    <property type="component" value="Unassembled WGS sequence"/>
</dbReference>
<dbReference type="PANTHER" id="PTHR24355:SF30">
    <property type="entry name" value="SERINE_THREONINE-PROTEIN KINASE 32B ISOFORM X1"/>
    <property type="match status" value="1"/>
</dbReference>
<keyword evidence="3" id="KW-0547">Nucleotide-binding</keyword>
<dbReference type="CDD" id="cd05578">
    <property type="entry name" value="STKc_Yank1"/>
    <property type="match status" value="1"/>
</dbReference>
<keyword evidence="1" id="KW-0723">Serine/threonine-protein kinase</keyword>
<evidence type="ECO:0000256" key="3">
    <source>
        <dbReference type="ARBA" id="ARBA00022741"/>
    </source>
</evidence>
<keyword evidence="4" id="KW-0418">Kinase</keyword>
<dbReference type="InterPro" id="IPR008271">
    <property type="entry name" value="Ser/Thr_kinase_AS"/>
</dbReference>
<sequence>MICEVCIVEKRGTGQLYAMKYMNKSQCMERDALTNVLKEVEILTMLEHPFLVNLWFSFQGEFSNPEVIHLKNKNKVIKFHIRLRVTIQRNCEYVHSVEDKDSNPKKDEEDLFMVSDLFTGGDLRYHIQQKVHFKEDCVRLYVLELGLALEYLQSKLIVHRDVKPDNILLDENGHAHLTDFNIATVLREGQLATSMSGTKPYMAPEIFACVTDDCVGYNFAVDWWSLGVCAYEMLALARPYDIHSTTSINDVQSLFHSPLIFPRSWTPGTIDLLSKLLCVEPGARISSLSELKTVLAISKFDVSQVLEKKVKPSFTPAKDHLNCDPTLELEEMIVETKPLHKKKKRLAKQRSLQPAMSLELSTELPNEIPGKVAEFRVYNREQELRRRELERKEKQWEEELLKSMKLCELTETTSRQQSNPPQSLSSHNLNKSKLNKYKNLKKSSSYSYCICEEKSFAEESKIPDKQNSYECTCESEEYKEVPLSECDVVPESQTAKITN</sequence>
<evidence type="ECO:0000256" key="1">
    <source>
        <dbReference type="ARBA" id="ARBA00022527"/>
    </source>
</evidence>
<dbReference type="Gene3D" id="1.10.510.10">
    <property type="entry name" value="Transferase(Phosphotransferase) domain 1"/>
    <property type="match status" value="1"/>
</dbReference>
<gene>
    <name evidence="9" type="ORF">RUM44_002203</name>
</gene>
<feature type="domain" description="Protein kinase" evidence="8">
    <location>
        <begin position="1"/>
        <end position="297"/>
    </location>
</feature>
<feature type="coiled-coil region" evidence="6">
    <location>
        <begin position="379"/>
        <end position="406"/>
    </location>
</feature>
<keyword evidence="5" id="KW-0067">ATP-binding</keyword>
<keyword evidence="6" id="KW-0175">Coiled coil</keyword>
<accession>A0ABR1AM83</accession>
<proteinExistence type="predicted"/>
<dbReference type="Pfam" id="PF00069">
    <property type="entry name" value="Pkinase"/>
    <property type="match status" value="1"/>
</dbReference>
<dbReference type="SUPFAM" id="SSF56112">
    <property type="entry name" value="Protein kinase-like (PK-like)"/>
    <property type="match status" value="1"/>
</dbReference>
<dbReference type="Gene3D" id="3.30.200.20">
    <property type="entry name" value="Phosphorylase Kinase, domain 1"/>
    <property type="match status" value="1"/>
</dbReference>
<dbReference type="PROSITE" id="PS00108">
    <property type="entry name" value="PROTEIN_KINASE_ST"/>
    <property type="match status" value="1"/>
</dbReference>